<reference evidence="2" key="1">
    <citation type="submission" date="2022-01" db="EMBL/GenBank/DDBJ databases">
        <title>Genome-Based Taxonomic Classification of the Phylum Actinobacteria.</title>
        <authorList>
            <person name="Gao Y."/>
        </authorList>
    </citation>
    <scope>NUCLEOTIDE SEQUENCE</scope>
    <source>
        <strain evidence="2">KLBMP 8922</strain>
    </source>
</reference>
<dbReference type="RefSeq" id="WP_235051855.1">
    <property type="nucleotide sequence ID" value="NZ_JAKFHA010000004.1"/>
</dbReference>
<evidence type="ECO:0000313" key="2">
    <source>
        <dbReference type="EMBL" id="MCF2527702.1"/>
    </source>
</evidence>
<dbReference type="InterPro" id="IPR028082">
    <property type="entry name" value="Peripla_BP_I"/>
</dbReference>
<organism evidence="2 3">
    <name type="scientific">Yinghuangia soli</name>
    <dbReference type="NCBI Taxonomy" id="2908204"/>
    <lineage>
        <taxon>Bacteria</taxon>
        <taxon>Bacillati</taxon>
        <taxon>Actinomycetota</taxon>
        <taxon>Actinomycetes</taxon>
        <taxon>Kitasatosporales</taxon>
        <taxon>Streptomycetaceae</taxon>
        <taxon>Yinghuangia</taxon>
    </lineage>
</organism>
<name>A0AA41U1M0_9ACTN</name>
<dbReference type="Gene3D" id="3.40.50.2300">
    <property type="match status" value="1"/>
</dbReference>
<dbReference type="SUPFAM" id="SSF53822">
    <property type="entry name" value="Periplasmic binding protein-like I"/>
    <property type="match status" value="1"/>
</dbReference>
<evidence type="ECO:0000256" key="1">
    <source>
        <dbReference type="SAM" id="MobiDB-lite"/>
    </source>
</evidence>
<feature type="region of interest" description="Disordered" evidence="1">
    <location>
        <begin position="1"/>
        <end position="26"/>
    </location>
</feature>
<accession>A0AA41U1M0</accession>
<sequence>MRHFADRVSPLLTPGETAAFGPPDPPTAHTEAELAALVALLASPQVGAADIAVGHSRDAVSAAAAHALVEAWQAGAGRMVSAVVDWPEEAASWLRPARRFAAPGPDAWVVAAAGRGWAQLSRRLRRDTGWEPGRTFGFAAAADPRTVALAGAGTLDGMRGADADGTLWRVEGGWVVR</sequence>
<proteinExistence type="predicted"/>
<gene>
    <name evidence="2" type="ORF">LZ495_10805</name>
</gene>
<dbReference type="EMBL" id="JAKFHA010000004">
    <property type="protein sequence ID" value="MCF2527702.1"/>
    <property type="molecule type" value="Genomic_DNA"/>
</dbReference>
<comment type="caution">
    <text evidence="2">The sequence shown here is derived from an EMBL/GenBank/DDBJ whole genome shotgun (WGS) entry which is preliminary data.</text>
</comment>
<keyword evidence="3" id="KW-1185">Reference proteome</keyword>
<evidence type="ECO:0000313" key="3">
    <source>
        <dbReference type="Proteomes" id="UP001165378"/>
    </source>
</evidence>
<dbReference type="AlphaFoldDB" id="A0AA41U1M0"/>
<protein>
    <submittedName>
        <fullName evidence="2">Uncharacterized protein</fullName>
    </submittedName>
</protein>
<dbReference type="Proteomes" id="UP001165378">
    <property type="component" value="Unassembled WGS sequence"/>
</dbReference>